<evidence type="ECO:0000259" key="1">
    <source>
        <dbReference type="Pfam" id="PF12146"/>
    </source>
</evidence>
<dbReference type="Pfam" id="PF12146">
    <property type="entry name" value="Hydrolase_4"/>
    <property type="match status" value="1"/>
</dbReference>
<dbReference type="PIRSF" id="PIRSF037442">
    <property type="entry name" value="UCP037442_abhydr"/>
    <property type="match status" value="1"/>
</dbReference>
<feature type="domain" description="Serine aminopeptidase S33" evidence="1">
    <location>
        <begin position="34"/>
        <end position="256"/>
    </location>
</feature>
<protein>
    <recommendedName>
        <fullName evidence="1">Serine aminopeptidase S33 domain-containing protein</fullName>
    </recommendedName>
</protein>
<gene>
    <name evidence="2" type="ORF">CHR90_14375</name>
</gene>
<comment type="caution">
    <text evidence="2">The sequence shown here is derived from an EMBL/GenBank/DDBJ whole genome shotgun (WGS) entry which is preliminary data.</text>
</comment>
<dbReference type="AlphaFoldDB" id="A0A255XME3"/>
<proteinExistence type="predicted"/>
<name>A0A255XME3_9PROT</name>
<dbReference type="InterPro" id="IPR029058">
    <property type="entry name" value="AB_hydrolase_fold"/>
</dbReference>
<reference evidence="2 3" key="1">
    <citation type="submission" date="2017-07" db="EMBL/GenBank/DDBJ databases">
        <title>Elstera cyanobacteriorum sp. nov., a novel bacterium isolated from cyanobacterial aggregates in a eutrophic lake.</title>
        <authorList>
            <person name="Cai H."/>
        </authorList>
    </citation>
    <scope>NUCLEOTIDE SEQUENCE [LARGE SCALE GENOMIC DNA]</scope>
    <source>
        <strain evidence="2 3">TH019</strain>
    </source>
</reference>
<organism evidence="2 3">
    <name type="scientific">Elstera cyanobacteriorum</name>
    <dbReference type="NCBI Taxonomy" id="2022747"/>
    <lineage>
        <taxon>Bacteria</taxon>
        <taxon>Pseudomonadati</taxon>
        <taxon>Pseudomonadota</taxon>
        <taxon>Alphaproteobacteria</taxon>
        <taxon>Rhodospirillales</taxon>
        <taxon>Rhodospirillaceae</taxon>
        <taxon>Elstera</taxon>
    </lineage>
</organism>
<dbReference type="InterPro" id="IPR017208">
    <property type="entry name" value="UCP037442_abhydr"/>
</dbReference>
<dbReference type="Proteomes" id="UP000216361">
    <property type="component" value="Unassembled WGS sequence"/>
</dbReference>
<sequence>MSDLAPQAFHTVAADGTDLHGTLWLGTGAADRPVVTIHCATAVLSRYYSRFAAWLAGQGFDVLTYDYRGIGASRPASLRHFSADWLDWGWLDADAAMRFAETRFPGRVYYAVGHSIGGVAAVLAPASERLTRVVTVGSQFAYWRDYQRGGRLAMLLRWHLFMPLLTEAIGYFPGKRLGWLEDVPKGVVRNWSRMGPRFAASLARGRHGVSRVTAEAVERHFAAITAPLFALSCTDDPFATVAATNRFLALTPTAPKTHLRLDPAKVGVPEIGHFAFFHNRFQESLWPLVPAFLTTGGVAGDRFGSFLPVP</sequence>
<keyword evidence="3" id="KW-1185">Reference proteome</keyword>
<dbReference type="RefSeq" id="WP_094409700.1">
    <property type="nucleotide sequence ID" value="NZ_BMJZ01000002.1"/>
</dbReference>
<accession>A0A255XME3</accession>
<evidence type="ECO:0000313" key="2">
    <source>
        <dbReference type="EMBL" id="OYQ18139.1"/>
    </source>
</evidence>
<dbReference type="Gene3D" id="3.40.50.1820">
    <property type="entry name" value="alpha/beta hydrolase"/>
    <property type="match status" value="1"/>
</dbReference>
<dbReference type="SUPFAM" id="SSF53474">
    <property type="entry name" value="alpha/beta-Hydrolases"/>
    <property type="match status" value="1"/>
</dbReference>
<dbReference type="OrthoDB" id="9785076at2"/>
<dbReference type="InterPro" id="IPR022742">
    <property type="entry name" value="Hydrolase_4"/>
</dbReference>
<evidence type="ECO:0000313" key="3">
    <source>
        <dbReference type="Proteomes" id="UP000216361"/>
    </source>
</evidence>
<dbReference type="EMBL" id="NOXS01000033">
    <property type="protein sequence ID" value="OYQ18139.1"/>
    <property type="molecule type" value="Genomic_DNA"/>
</dbReference>